<organism evidence="2 3">
    <name type="scientific">Pleodorina starrii</name>
    <dbReference type="NCBI Taxonomy" id="330485"/>
    <lineage>
        <taxon>Eukaryota</taxon>
        <taxon>Viridiplantae</taxon>
        <taxon>Chlorophyta</taxon>
        <taxon>core chlorophytes</taxon>
        <taxon>Chlorophyceae</taxon>
        <taxon>CS clade</taxon>
        <taxon>Chlamydomonadales</taxon>
        <taxon>Volvocaceae</taxon>
        <taxon>Pleodorina</taxon>
    </lineage>
</organism>
<accession>A0A9W6BXF9</accession>
<feature type="compositionally biased region" description="Low complexity" evidence="1">
    <location>
        <begin position="142"/>
        <end position="153"/>
    </location>
</feature>
<name>A0A9W6BXF9_9CHLO</name>
<dbReference type="AlphaFoldDB" id="A0A9W6BXF9"/>
<comment type="caution">
    <text evidence="2">The sequence shown here is derived from an EMBL/GenBank/DDBJ whole genome shotgun (WGS) entry which is preliminary data.</text>
</comment>
<evidence type="ECO:0000256" key="1">
    <source>
        <dbReference type="SAM" id="MobiDB-lite"/>
    </source>
</evidence>
<dbReference type="PANTHER" id="PTHR48204">
    <property type="entry name" value="OS07G0265100 PROTEIN"/>
    <property type="match status" value="1"/>
</dbReference>
<feature type="compositionally biased region" description="Polar residues" evidence="1">
    <location>
        <begin position="18"/>
        <end position="32"/>
    </location>
</feature>
<evidence type="ECO:0000313" key="2">
    <source>
        <dbReference type="EMBL" id="GLC60341.1"/>
    </source>
</evidence>
<evidence type="ECO:0000313" key="3">
    <source>
        <dbReference type="Proteomes" id="UP001165080"/>
    </source>
</evidence>
<dbReference type="EMBL" id="BRXU01000034">
    <property type="protein sequence ID" value="GLC60341.1"/>
    <property type="molecule type" value="Genomic_DNA"/>
</dbReference>
<proteinExistence type="predicted"/>
<feature type="region of interest" description="Disordered" evidence="1">
    <location>
        <begin position="126"/>
        <end position="160"/>
    </location>
</feature>
<dbReference type="PANTHER" id="PTHR48204:SF1">
    <property type="entry name" value="OS07G0265100 PROTEIN"/>
    <property type="match status" value="1"/>
</dbReference>
<dbReference type="Proteomes" id="UP001165080">
    <property type="component" value="Unassembled WGS sequence"/>
</dbReference>
<reference evidence="2 3" key="1">
    <citation type="journal article" date="2023" name="Commun. Biol.">
        <title>Reorganization of the ancestral sex-determining regions during the evolution of trioecy in Pleodorina starrii.</title>
        <authorList>
            <person name="Takahashi K."/>
            <person name="Suzuki S."/>
            <person name="Kawai-Toyooka H."/>
            <person name="Yamamoto K."/>
            <person name="Hamaji T."/>
            <person name="Ootsuki R."/>
            <person name="Yamaguchi H."/>
            <person name="Kawachi M."/>
            <person name="Higashiyama T."/>
            <person name="Nozaki H."/>
        </authorList>
    </citation>
    <scope>NUCLEOTIDE SEQUENCE [LARGE SCALE GENOMIC DNA]</scope>
    <source>
        <strain evidence="2 3">NIES-4479</strain>
    </source>
</reference>
<feature type="region of interest" description="Disordered" evidence="1">
    <location>
        <begin position="1"/>
        <end position="32"/>
    </location>
</feature>
<sequence length="160" mass="17025">MAETSEVSSPAGRWGGVASTSAPGARTDSQSLPKAHSGVFVDAITGRHASTSAAELLATRRLTWHKHYGWTYDAWIDDPARYALAGANGRFSLPALARGFTVTLAQAAGSAAVALQQHRHLLAPLQQLLTRGPKPAAPQPPSEQQQQQQQQPQRNGSQGR</sequence>
<protein>
    <submittedName>
        <fullName evidence="2">Uncharacterized protein</fullName>
    </submittedName>
</protein>
<keyword evidence="3" id="KW-1185">Reference proteome</keyword>
<gene>
    <name evidence="2" type="primary">PLEST002150</name>
    <name evidence="2" type="ORF">PLESTB_001601700</name>
</gene>